<dbReference type="InterPro" id="IPR002611">
    <property type="entry name" value="IstB_ATP-bd"/>
</dbReference>
<dbReference type="Pfam" id="PF01695">
    <property type="entry name" value="IstB_IS21"/>
    <property type="match status" value="1"/>
</dbReference>
<sequence length="280" mass="31371">MQGLKTVLEQVTGIKTRLVPEVCPKHGRYTAIVGVGIDEKLIVGKCPKCRLEEEEALEQKLRQEAGQFLKPTTAEETEQMREAKLVARIMKAGIPEEHYKSSFSNYKTFGDQLVLDVVNAFRRVCNSETMNLTVIGATGQGKSHLAAAALRQIAANDPEQKTIIRYVRESKMLRAMKASFSSKTYNGPSEQEIIDELSAADVLVIDEIGKASCTAYNAQALEEIMDARYQKRRTIILGNVTADDLVNHFTDGTRSRLTWKAEKLELNTGMDYRRRLELEG</sequence>
<reference evidence="2" key="1">
    <citation type="submission" date="2019-08" db="EMBL/GenBank/DDBJ databases">
        <authorList>
            <person name="Kucharzyk K."/>
            <person name="Murdoch R.W."/>
            <person name="Higgins S."/>
            <person name="Loffler F."/>
        </authorList>
    </citation>
    <scope>NUCLEOTIDE SEQUENCE</scope>
</reference>
<evidence type="ECO:0000259" key="1">
    <source>
        <dbReference type="Pfam" id="PF01695"/>
    </source>
</evidence>
<dbReference type="SUPFAM" id="SSF52540">
    <property type="entry name" value="P-loop containing nucleoside triphosphate hydrolases"/>
    <property type="match status" value="1"/>
</dbReference>
<dbReference type="InterPro" id="IPR027417">
    <property type="entry name" value="P-loop_NTPase"/>
</dbReference>
<dbReference type="PANTHER" id="PTHR30050">
    <property type="entry name" value="CHROMOSOMAL REPLICATION INITIATOR PROTEIN DNAA"/>
    <property type="match status" value="1"/>
</dbReference>
<accession>A0A644XAZ3</accession>
<comment type="caution">
    <text evidence="2">The sequence shown here is derived from an EMBL/GenBank/DDBJ whole genome shotgun (WGS) entry which is preliminary data.</text>
</comment>
<dbReference type="PANTHER" id="PTHR30050:SF4">
    <property type="entry name" value="ATP-BINDING PROTEIN RV3427C IN INSERTION SEQUENCE-RELATED"/>
    <property type="match status" value="1"/>
</dbReference>
<dbReference type="EMBL" id="VSSQ01002113">
    <property type="protein sequence ID" value="MPM13395.1"/>
    <property type="molecule type" value="Genomic_DNA"/>
</dbReference>
<proteinExistence type="predicted"/>
<name>A0A644XAZ3_9ZZZZ</name>
<organism evidence="2">
    <name type="scientific">bioreactor metagenome</name>
    <dbReference type="NCBI Taxonomy" id="1076179"/>
    <lineage>
        <taxon>unclassified sequences</taxon>
        <taxon>metagenomes</taxon>
        <taxon>ecological metagenomes</taxon>
    </lineage>
</organism>
<dbReference type="GO" id="GO:0006260">
    <property type="term" value="P:DNA replication"/>
    <property type="evidence" value="ECO:0007669"/>
    <property type="project" value="TreeGrafter"/>
</dbReference>
<feature type="domain" description="IstB-like ATP-binding" evidence="1">
    <location>
        <begin position="127"/>
        <end position="274"/>
    </location>
</feature>
<dbReference type="AlphaFoldDB" id="A0A644XAZ3"/>
<dbReference type="GO" id="GO:0005524">
    <property type="term" value="F:ATP binding"/>
    <property type="evidence" value="ECO:0007669"/>
    <property type="project" value="InterPro"/>
</dbReference>
<protein>
    <recommendedName>
        <fullName evidence="1">IstB-like ATP-binding domain-containing protein</fullName>
    </recommendedName>
</protein>
<dbReference type="Gene3D" id="3.40.50.300">
    <property type="entry name" value="P-loop containing nucleotide triphosphate hydrolases"/>
    <property type="match status" value="1"/>
</dbReference>
<evidence type="ECO:0000313" key="2">
    <source>
        <dbReference type="EMBL" id="MPM13395.1"/>
    </source>
</evidence>
<gene>
    <name evidence="2" type="ORF">SDC9_59752</name>
</gene>